<dbReference type="InterPro" id="IPR011182">
    <property type="entry name" value="L-Asp_DH"/>
</dbReference>
<evidence type="ECO:0000313" key="9">
    <source>
        <dbReference type="EMBL" id="WVX48481.1"/>
    </source>
</evidence>
<dbReference type="NCBIfam" id="NF009827">
    <property type="entry name" value="PRK13303.1-2"/>
    <property type="match status" value="1"/>
</dbReference>
<evidence type="ECO:0000256" key="3">
    <source>
        <dbReference type="ARBA" id="ARBA00022857"/>
    </source>
</evidence>
<protein>
    <recommendedName>
        <fullName evidence="6">L-aspartate dehydrogenase</fullName>
        <ecNumber evidence="6">1.4.1.21</ecNumber>
    </recommendedName>
</protein>
<dbReference type="PIRSF" id="PIRSF005227">
    <property type="entry name" value="Asp_dh_NAD_syn"/>
    <property type="match status" value="1"/>
</dbReference>
<gene>
    <name evidence="6 9" type="primary">nadX</name>
    <name evidence="9" type="ORF">ROLI_015610</name>
</gene>
<feature type="binding site" evidence="6">
    <location>
        <position position="192"/>
    </location>
    <ligand>
        <name>NAD(+)</name>
        <dbReference type="ChEBI" id="CHEBI:57540"/>
    </ligand>
</feature>
<dbReference type="SUPFAM" id="SSF51735">
    <property type="entry name" value="NAD(P)-binding Rossmann-fold domains"/>
    <property type="match status" value="1"/>
</dbReference>
<dbReference type="Gene3D" id="3.40.50.720">
    <property type="entry name" value="NAD(P)-binding Rossmann-like Domain"/>
    <property type="match status" value="1"/>
</dbReference>
<comment type="similarity">
    <text evidence="1 6">Belongs to the L-aspartate dehydrogenase family.</text>
</comment>
<keyword evidence="10" id="KW-1185">Reference proteome</keyword>
<keyword evidence="3 6" id="KW-0521">NADP</keyword>
<dbReference type="EMBL" id="CP143423">
    <property type="protein sequence ID" value="WVX48481.1"/>
    <property type="molecule type" value="Genomic_DNA"/>
</dbReference>
<keyword evidence="2 6" id="KW-0662">Pyridine nucleotide biosynthesis</keyword>
<evidence type="ECO:0000259" key="8">
    <source>
        <dbReference type="Pfam" id="PF03447"/>
    </source>
</evidence>
<comment type="miscellaneous">
    <text evidence="6">The iminoaspartate product is unstable in aqueous solution and can decompose to oxaloacetate and ammonia.</text>
</comment>
<organism evidence="9 10">
    <name type="scientific">Roseobacter fucihabitans</name>
    <dbReference type="NCBI Taxonomy" id="1537242"/>
    <lineage>
        <taxon>Bacteria</taxon>
        <taxon>Pseudomonadati</taxon>
        <taxon>Pseudomonadota</taxon>
        <taxon>Alphaproteobacteria</taxon>
        <taxon>Rhodobacterales</taxon>
        <taxon>Roseobacteraceae</taxon>
        <taxon>Roseobacter</taxon>
    </lineage>
</organism>
<proteinExistence type="inferred from homology"/>
<dbReference type="PANTHER" id="PTHR31873:SF6">
    <property type="entry name" value="ASPARTATE DEHYDROGENASE DOMAIN-CONTAINING PROTEIN"/>
    <property type="match status" value="1"/>
</dbReference>
<dbReference type="EC" id="1.4.1.21" evidence="6"/>
<evidence type="ECO:0000256" key="6">
    <source>
        <dbReference type="HAMAP-Rule" id="MF_01265"/>
    </source>
</evidence>
<comment type="pathway">
    <text evidence="6">Cofactor biosynthesis; NAD(+) biosynthesis; iminoaspartate from L-aspartate (dehydrogenase route): step 1/1.</text>
</comment>
<feature type="active site" evidence="6">
    <location>
        <position position="222"/>
    </location>
</feature>
<dbReference type="RefSeq" id="WP_187429781.1">
    <property type="nucleotide sequence ID" value="NZ_CP143423.1"/>
</dbReference>
<feature type="domain" description="Aspartate dehydrogenase" evidence="7">
    <location>
        <begin position="170"/>
        <end position="257"/>
    </location>
</feature>
<sequence>MHLALIGYGNIAQSTVAWLAERPVARLTVLVRPTSLGRAQDDAALKHAAPVVQVTDQLSDLLQGAPDLVVECAGHHAVAEAGVAVLHAGFDLVLVSIGAMADSDLAQRLQQAAQAGNAQLILPSGAIGGIDLLSALALAGGVNVTYRGTKPPAAWAGTPAAQACDLDGLREAHVFFEGNARKAATSYPKNANVAATLALAGAGFEATRVALIADPAATGNCHSCSVESPAGRFSMTIENAASPDNAKTSRATVYSVIREINRKRDRVVI</sequence>
<comment type="catalytic activity">
    <reaction evidence="6">
        <text>L-aspartate + NADP(+) + H2O = oxaloacetate + NH4(+) + NADPH + H(+)</text>
        <dbReference type="Rhea" id="RHEA:11784"/>
        <dbReference type="ChEBI" id="CHEBI:15377"/>
        <dbReference type="ChEBI" id="CHEBI:15378"/>
        <dbReference type="ChEBI" id="CHEBI:16452"/>
        <dbReference type="ChEBI" id="CHEBI:28938"/>
        <dbReference type="ChEBI" id="CHEBI:29991"/>
        <dbReference type="ChEBI" id="CHEBI:57783"/>
        <dbReference type="ChEBI" id="CHEBI:58349"/>
        <dbReference type="EC" id="1.4.1.21"/>
    </reaction>
</comment>
<accession>A0ABZ2BR59</accession>
<feature type="domain" description="Aspartate/homoserine dehydrogenase NAD-binding" evidence="8">
    <location>
        <begin position="7"/>
        <end position="123"/>
    </location>
</feature>
<evidence type="ECO:0000259" key="7">
    <source>
        <dbReference type="Pfam" id="PF01958"/>
    </source>
</evidence>
<evidence type="ECO:0000256" key="4">
    <source>
        <dbReference type="ARBA" id="ARBA00023002"/>
    </source>
</evidence>
<evidence type="ECO:0000256" key="2">
    <source>
        <dbReference type="ARBA" id="ARBA00022642"/>
    </source>
</evidence>
<dbReference type="Proteomes" id="UP001318682">
    <property type="component" value="Chromosome"/>
</dbReference>
<name>A0ABZ2BR59_9RHOB</name>
<keyword evidence="5 6" id="KW-0520">NAD</keyword>
<dbReference type="SUPFAM" id="SSF55347">
    <property type="entry name" value="Glyceraldehyde-3-phosphate dehydrogenase-like, C-terminal domain"/>
    <property type="match status" value="1"/>
</dbReference>
<reference evidence="10" key="1">
    <citation type="submission" date="2024-01" db="EMBL/GenBank/DDBJ databases">
        <title>Roseobacter fucihabitans sp. nov., isolated from the brown alga Fucus spiralis.</title>
        <authorList>
            <person name="Hahnke S."/>
            <person name="Berger M."/>
            <person name="Schlingloff A."/>
            <person name="Athale I."/>
            <person name="Neumann-Schaal M."/>
            <person name="Adenaya A."/>
            <person name="Poehlein A."/>
            <person name="Daniel R."/>
            <person name="Pertersen J."/>
            <person name="Brinkhoff T."/>
        </authorList>
    </citation>
    <scope>NUCLEOTIDE SEQUENCE [LARGE SCALE GENOMIC DNA]</scope>
    <source>
        <strain evidence="10">B14</strain>
    </source>
</reference>
<evidence type="ECO:0000313" key="10">
    <source>
        <dbReference type="Proteomes" id="UP001318682"/>
    </source>
</evidence>
<dbReference type="GO" id="GO:0033735">
    <property type="term" value="F:aspartate dehydrogenase [NAD(P)+] activity"/>
    <property type="evidence" value="ECO:0007669"/>
    <property type="project" value="UniProtKB-EC"/>
</dbReference>
<keyword evidence="4 6" id="KW-0560">Oxidoreductase</keyword>
<dbReference type="PANTHER" id="PTHR31873">
    <property type="entry name" value="L-ASPARTATE DEHYDROGENASE-RELATED"/>
    <property type="match status" value="1"/>
</dbReference>
<dbReference type="NCBIfam" id="NF009828">
    <property type="entry name" value="PRK13303.1-3"/>
    <property type="match status" value="1"/>
</dbReference>
<dbReference type="Pfam" id="PF03447">
    <property type="entry name" value="NAD_binding_3"/>
    <property type="match status" value="1"/>
</dbReference>
<dbReference type="InterPro" id="IPR036291">
    <property type="entry name" value="NAD(P)-bd_dom_sf"/>
</dbReference>
<dbReference type="InterPro" id="IPR005106">
    <property type="entry name" value="Asp/hSer_DH_NAD-bd"/>
</dbReference>
<feature type="binding site" evidence="6">
    <location>
        <position position="126"/>
    </location>
    <ligand>
        <name>NAD(+)</name>
        <dbReference type="ChEBI" id="CHEBI:57540"/>
    </ligand>
</feature>
<dbReference type="HAMAP" id="MF_01265">
    <property type="entry name" value="NadX"/>
    <property type="match status" value="1"/>
</dbReference>
<evidence type="ECO:0000256" key="5">
    <source>
        <dbReference type="ARBA" id="ARBA00023027"/>
    </source>
</evidence>
<dbReference type="InterPro" id="IPR002811">
    <property type="entry name" value="Asp_DH"/>
</dbReference>
<dbReference type="Pfam" id="PF01958">
    <property type="entry name" value="Asp_DH_C"/>
    <property type="match status" value="1"/>
</dbReference>
<dbReference type="Gene3D" id="3.30.360.10">
    <property type="entry name" value="Dihydrodipicolinate Reductase, domain 2"/>
    <property type="match status" value="1"/>
</dbReference>
<evidence type="ECO:0000256" key="1">
    <source>
        <dbReference type="ARBA" id="ARBA00008331"/>
    </source>
</evidence>
<comment type="catalytic activity">
    <reaction evidence="6">
        <text>L-aspartate + NAD(+) + H2O = oxaloacetate + NH4(+) + NADH + H(+)</text>
        <dbReference type="Rhea" id="RHEA:11788"/>
        <dbReference type="ChEBI" id="CHEBI:15377"/>
        <dbReference type="ChEBI" id="CHEBI:15378"/>
        <dbReference type="ChEBI" id="CHEBI:16452"/>
        <dbReference type="ChEBI" id="CHEBI:28938"/>
        <dbReference type="ChEBI" id="CHEBI:29991"/>
        <dbReference type="ChEBI" id="CHEBI:57540"/>
        <dbReference type="ChEBI" id="CHEBI:57945"/>
        <dbReference type="EC" id="1.4.1.21"/>
    </reaction>
</comment>
<dbReference type="InterPro" id="IPR020626">
    <property type="entry name" value="Asp_DH_prok"/>
</dbReference>
<comment type="function">
    <text evidence="6">Specifically catalyzes the NAD or NADP-dependent dehydrogenation of L-aspartate to iminoaspartate.</text>
</comment>